<dbReference type="AlphaFoldDB" id="A0A9P4LWZ4"/>
<organism evidence="4 5">
    <name type="scientific">Saccharata proteae CBS 121410</name>
    <dbReference type="NCBI Taxonomy" id="1314787"/>
    <lineage>
        <taxon>Eukaryota</taxon>
        <taxon>Fungi</taxon>
        <taxon>Dikarya</taxon>
        <taxon>Ascomycota</taxon>
        <taxon>Pezizomycotina</taxon>
        <taxon>Dothideomycetes</taxon>
        <taxon>Dothideomycetes incertae sedis</taxon>
        <taxon>Botryosphaeriales</taxon>
        <taxon>Saccharataceae</taxon>
        <taxon>Saccharata</taxon>
    </lineage>
</organism>
<evidence type="ECO:0000256" key="1">
    <source>
        <dbReference type="ARBA" id="ARBA00022801"/>
    </source>
</evidence>
<dbReference type="Proteomes" id="UP000799776">
    <property type="component" value="Unassembled WGS sequence"/>
</dbReference>
<dbReference type="InterPro" id="IPR029058">
    <property type="entry name" value="AB_hydrolase_fold"/>
</dbReference>
<dbReference type="GO" id="GO:0016787">
    <property type="term" value="F:hydrolase activity"/>
    <property type="evidence" value="ECO:0007669"/>
    <property type="project" value="UniProtKB-KW"/>
</dbReference>
<evidence type="ECO:0000256" key="2">
    <source>
        <dbReference type="SAM" id="MobiDB-lite"/>
    </source>
</evidence>
<keyword evidence="5" id="KW-1185">Reference proteome</keyword>
<gene>
    <name evidence="4" type="ORF">K490DRAFT_13920</name>
</gene>
<feature type="domain" description="Serine hydrolase" evidence="3">
    <location>
        <begin position="7"/>
        <end position="250"/>
    </location>
</feature>
<dbReference type="GO" id="GO:0019748">
    <property type="term" value="P:secondary metabolic process"/>
    <property type="evidence" value="ECO:0007669"/>
    <property type="project" value="TreeGrafter"/>
</dbReference>
<dbReference type="GO" id="GO:0005634">
    <property type="term" value="C:nucleus"/>
    <property type="evidence" value="ECO:0007669"/>
    <property type="project" value="TreeGrafter"/>
</dbReference>
<feature type="non-terminal residue" evidence="4">
    <location>
        <position position="1"/>
    </location>
</feature>
<feature type="compositionally biased region" description="Low complexity" evidence="2">
    <location>
        <begin position="70"/>
        <end position="80"/>
    </location>
</feature>
<dbReference type="InterPro" id="IPR050593">
    <property type="entry name" value="LovG"/>
</dbReference>
<evidence type="ECO:0000313" key="4">
    <source>
        <dbReference type="EMBL" id="KAF2090071.1"/>
    </source>
</evidence>
<feature type="region of interest" description="Disordered" evidence="2">
    <location>
        <begin position="61"/>
        <end position="84"/>
    </location>
</feature>
<dbReference type="InterPro" id="IPR005645">
    <property type="entry name" value="FSH-like_dom"/>
</dbReference>
<evidence type="ECO:0000313" key="5">
    <source>
        <dbReference type="Proteomes" id="UP000799776"/>
    </source>
</evidence>
<dbReference type="OrthoDB" id="2094269at2759"/>
<dbReference type="Pfam" id="PF03959">
    <property type="entry name" value="FSH1"/>
    <property type="match status" value="1"/>
</dbReference>
<comment type="caution">
    <text evidence="4">The sequence shown here is derived from an EMBL/GenBank/DDBJ whole genome shotgun (WGS) entry which is preliminary data.</text>
</comment>
<dbReference type="PANTHER" id="PTHR48070">
    <property type="entry name" value="ESTERASE OVCA2"/>
    <property type="match status" value="1"/>
</dbReference>
<dbReference type="EMBL" id="ML978713">
    <property type="protein sequence ID" value="KAF2090071.1"/>
    <property type="molecule type" value="Genomic_DNA"/>
</dbReference>
<dbReference type="PANTHER" id="PTHR48070:SF6">
    <property type="entry name" value="ESTERASE OVCA2"/>
    <property type="match status" value="1"/>
</dbReference>
<name>A0A9P4LWZ4_9PEZI</name>
<dbReference type="Gene3D" id="3.40.50.1820">
    <property type="entry name" value="alpha/beta hydrolase"/>
    <property type="match status" value="1"/>
</dbReference>
<keyword evidence="1" id="KW-0378">Hydrolase</keyword>
<accession>A0A9P4LWZ4</accession>
<sequence length="285" mass="30966">TTASKPPLRILMLHGFTQSGPLFRLKTRALEKNLIKAFPTHAVSLHYPTAPIRLSPSQLPTWDTDGVSKNDATTNNNNNTNDDDELPDAWAWWVRKGDDAFAYEGIETGFARVAETLKSEGPFDGVIGFSQGGCAAGMVASLLEEGRRDAFAANADGMPFPASLAGEGGAPVHAPLRFCVSYSGFAPTANPLYQAFYEPRIRTPTLHFLGSVDTVVEEKRSLALVEACERSEGRVVYHPGGHFLPSSQKQYVAALVGFIREVMTEAEGSGKEKEEESVEDMDVPF</sequence>
<proteinExistence type="predicted"/>
<protein>
    <recommendedName>
        <fullName evidence="3">Serine hydrolase domain-containing protein</fullName>
    </recommendedName>
</protein>
<dbReference type="SUPFAM" id="SSF53474">
    <property type="entry name" value="alpha/beta-Hydrolases"/>
    <property type="match status" value="1"/>
</dbReference>
<feature type="region of interest" description="Disordered" evidence="2">
    <location>
        <begin position="266"/>
        <end position="285"/>
    </location>
</feature>
<feature type="non-terminal residue" evidence="4">
    <location>
        <position position="285"/>
    </location>
</feature>
<dbReference type="GO" id="GO:0005737">
    <property type="term" value="C:cytoplasm"/>
    <property type="evidence" value="ECO:0007669"/>
    <property type="project" value="TreeGrafter"/>
</dbReference>
<reference evidence="4" key="1">
    <citation type="journal article" date="2020" name="Stud. Mycol.">
        <title>101 Dothideomycetes genomes: a test case for predicting lifestyles and emergence of pathogens.</title>
        <authorList>
            <person name="Haridas S."/>
            <person name="Albert R."/>
            <person name="Binder M."/>
            <person name="Bloem J."/>
            <person name="Labutti K."/>
            <person name="Salamov A."/>
            <person name="Andreopoulos B."/>
            <person name="Baker S."/>
            <person name="Barry K."/>
            <person name="Bills G."/>
            <person name="Bluhm B."/>
            <person name="Cannon C."/>
            <person name="Castanera R."/>
            <person name="Culley D."/>
            <person name="Daum C."/>
            <person name="Ezra D."/>
            <person name="Gonzalez J."/>
            <person name="Henrissat B."/>
            <person name="Kuo A."/>
            <person name="Liang C."/>
            <person name="Lipzen A."/>
            <person name="Lutzoni F."/>
            <person name="Magnuson J."/>
            <person name="Mondo S."/>
            <person name="Nolan M."/>
            <person name="Ohm R."/>
            <person name="Pangilinan J."/>
            <person name="Park H.-J."/>
            <person name="Ramirez L."/>
            <person name="Alfaro M."/>
            <person name="Sun H."/>
            <person name="Tritt A."/>
            <person name="Yoshinaga Y."/>
            <person name="Zwiers L.-H."/>
            <person name="Turgeon B."/>
            <person name="Goodwin S."/>
            <person name="Spatafora J."/>
            <person name="Crous P."/>
            <person name="Grigoriev I."/>
        </authorList>
    </citation>
    <scope>NUCLEOTIDE SEQUENCE</scope>
    <source>
        <strain evidence="4">CBS 121410</strain>
    </source>
</reference>
<evidence type="ECO:0000259" key="3">
    <source>
        <dbReference type="Pfam" id="PF03959"/>
    </source>
</evidence>
<feature type="compositionally biased region" description="Acidic residues" evidence="2">
    <location>
        <begin position="275"/>
        <end position="285"/>
    </location>
</feature>